<organism evidence="12 15">
    <name type="scientific">Alcaligenes faecalis</name>
    <dbReference type="NCBI Taxonomy" id="511"/>
    <lineage>
        <taxon>Bacteria</taxon>
        <taxon>Pseudomonadati</taxon>
        <taxon>Pseudomonadota</taxon>
        <taxon>Betaproteobacteria</taxon>
        <taxon>Burkholderiales</taxon>
        <taxon>Alcaligenaceae</taxon>
        <taxon>Alcaligenes</taxon>
    </lineage>
</organism>
<dbReference type="KEGG" id="afa:UZ73_05185"/>
<evidence type="ECO:0000256" key="3">
    <source>
        <dbReference type="ARBA" id="ARBA00022448"/>
    </source>
</evidence>
<feature type="domain" description="ABC transmembrane type-1" evidence="10">
    <location>
        <begin position="14"/>
        <end position="213"/>
    </location>
</feature>
<dbReference type="GO" id="GO:0043190">
    <property type="term" value="C:ATP-binding cassette (ABC) transporter complex"/>
    <property type="evidence" value="ECO:0007669"/>
    <property type="project" value="InterPro"/>
</dbReference>
<dbReference type="NCBIfam" id="TIGR01726">
    <property type="entry name" value="HEQRo_perm_3TM"/>
    <property type="match status" value="1"/>
</dbReference>
<dbReference type="PANTHER" id="PTHR30133">
    <property type="entry name" value="CATIONIC AMINO ACID TRANSPORTER, MEMBRANE COMPONENT"/>
    <property type="match status" value="1"/>
</dbReference>
<dbReference type="GeneID" id="96868196"/>
<dbReference type="Proteomes" id="UP000245216">
    <property type="component" value="Unassembled WGS sequence"/>
</dbReference>
<dbReference type="Proteomes" id="UP001211866">
    <property type="component" value="Chromosome"/>
</dbReference>
<evidence type="ECO:0000313" key="13">
    <source>
        <dbReference type="EMBL" id="WBM39403.1"/>
    </source>
</evidence>
<accession>A0A0S2JP60</accession>
<dbReference type="Proteomes" id="UP000214561">
    <property type="component" value="Chromosome"/>
</dbReference>
<dbReference type="EMBL" id="QEXO01000002">
    <property type="protein sequence ID" value="PWE14328.1"/>
    <property type="molecule type" value="Genomic_DNA"/>
</dbReference>
<dbReference type="GO" id="GO:0022857">
    <property type="term" value="F:transmembrane transporter activity"/>
    <property type="evidence" value="ECO:0007669"/>
    <property type="project" value="InterPro"/>
</dbReference>
<feature type="transmembrane region" description="Helical" evidence="9">
    <location>
        <begin position="192"/>
        <end position="216"/>
    </location>
</feature>
<evidence type="ECO:0000256" key="8">
    <source>
        <dbReference type="ARBA" id="ARBA00023136"/>
    </source>
</evidence>
<evidence type="ECO:0000313" key="11">
    <source>
        <dbReference type="EMBL" id="ASR88884.1"/>
    </source>
</evidence>
<keyword evidence="3 9" id="KW-0813">Transport</keyword>
<dbReference type="InterPro" id="IPR010065">
    <property type="entry name" value="AA_ABC_transptr_permease_3TM"/>
</dbReference>
<keyword evidence="7 9" id="KW-1133">Transmembrane helix</keyword>
<evidence type="ECO:0000256" key="5">
    <source>
        <dbReference type="ARBA" id="ARBA00022519"/>
    </source>
</evidence>
<dbReference type="RefSeq" id="WP_042484236.1">
    <property type="nucleotide sequence ID" value="NZ_CAXOJJ010000014.1"/>
</dbReference>
<accession>A0A0M7CCZ2</accession>
<reference evidence="12 15" key="2">
    <citation type="submission" date="2018-05" db="EMBL/GenBank/DDBJ databases">
        <title>Genome Sequence of an Efficient Indole-Degrading Bacterium, Alcaligenes sp.YBY.</title>
        <authorList>
            <person name="Yang B."/>
        </authorList>
    </citation>
    <scope>NUCLEOTIDE SEQUENCE [LARGE SCALE GENOMIC DNA]</scope>
    <source>
        <strain evidence="12 15">YBY</strain>
    </source>
</reference>
<dbReference type="AlphaFoldDB" id="A0A0S2JP60"/>
<evidence type="ECO:0000256" key="7">
    <source>
        <dbReference type="ARBA" id="ARBA00022989"/>
    </source>
</evidence>
<evidence type="ECO:0000313" key="16">
    <source>
        <dbReference type="Proteomes" id="UP001211866"/>
    </source>
</evidence>
<comment type="subcellular location">
    <subcellularLocation>
        <location evidence="1">Cell inner membrane</location>
        <topology evidence="1">Multi-pass membrane protein</topology>
    </subcellularLocation>
    <subcellularLocation>
        <location evidence="9">Cell membrane</location>
        <topology evidence="9">Multi-pass membrane protein</topology>
    </subcellularLocation>
</comment>
<evidence type="ECO:0000256" key="6">
    <source>
        <dbReference type="ARBA" id="ARBA00022692"/>
    </source>
</evidence>
<dbReference type="PANTHER" id="PTHR30133:SF1">
    <property type="entry name" value="HISTIDINE TRANSPORT SYSTEM PERMEASE PROTEIN HISQ"/>
    <property type="match status" value="1"/>
</dbReference>
<feature type="transmembrane region" description="Helical" evidence="9">
    <location>
        <begin position="20"/>
        <end position="38"/>
    </location>
</feature>
<dbReference type="PROSITE" id="PS50928">
    <property type="entry name" value="ABC_TM1"/>
    <property type="match status" value="1"/>
</dbReference>
<protein>
    <submittedName>
        <fullName evidence="13">ABC transporter permease subunit</fullName>
    </submittedName>
    <submittedName>
        <fullName evidence="12">Histidine ABC transporter permease</fullName>
    </submittedName>
</protein>
<evidence type="ECO:0000313" key="12">
    <source>
        <dbReference type="EMBL" id="PWE14328.1"/>
    </source>
</evidence>
<evidence type="ECO:0000313" key="15">
    <source>
        <dbReference type="Proteomes" id="UP000245216"/>
    </source>
</evidence>
<dbReference type="SUPFAM" id="SSF161098">
    <property type="entry name" value="MetI-like"/>
    <property type="match status" value="1"/>
</dbReference>
<dbReference type="InterPro" id="IPR035906">
    <property type="entry name" value="MetI-like_sf"/>
</dbReference>
<reference evidence="12 15" key="3">
    <citation type="submission" date="2018-05" db="EMBL/GenBank/DDBJ databases">
        <authorList>
            <person name="Lanie J.A."/>
            <person name="Ng W.-L."/>
            <person name="Kazmierczak K.M."/>
            <person name="Andrzejewski T.M."/>
            <person name="Davidsen T.M."/>
            <person name="Wayne K.J."/>
            <person name="Tettelin H."/>
            <person name="Glass J.I."/>
            <person name="Rusch D."/>
            <person name="Podicherti R."/>
            <person name="Tsui H.-C.T."/>
            <person name="Winkler M.E."/>
        </authorList>
    </citation>
    <scope>NUCLEOTIDE SEQUENCE [LARGE SCALE GENOMIC DNA]</scope>
    <source>
        <strain evidence="12 15">YBY</strain>
    </source>
</reference>
<dbReference type="InterPro" id="IPR051613">
    <property type="entry name" value="ABC_transp_permease_HisMQ"/>
</dbReference>
<name>A0A0S2JP60_ALCFA</name>
<feature type="transmembrane region" description="Helical" evidence="9">
    <location>
        <begin position="93"/>
        <end position="110"/>
    </location>
</feature>
<keyword evidence="4" id="KW-1003">Cell membrane</keyword>
<dbReference type="OrthoDB" id="7026155at2"/>
<dbReference type="Pfam" id="PF00528">
    <property type="entry name" value="BPD_transp_1"/>
    <property type="match status" value="1"/>
</dbReference>
<evidence type="ECO:0000313" key="14">
    <source>
        <dbReference type="Proteomes" id="UP000214561"/>
    </source>
</evidence>
<dbReference type="CDD" id="cd06261">
    <property type="entry name" value="TM_PBP2"/>
    <property type="match status" value="1"/>
</dbReference>
<dbReference type="EMBL" id="CP021641">
    <property type="protein sequence ID" value="ASR88884.1"/>
    <property type="molecule type" value="Genomic_DNA"/>
</dbReference>
<dbReference type="Gene3D" id="1.10.3720.10">
    <property type="entry name" value="MetI-like"/>
    <property type="match status" value="1"/>
</dbReference>
<gene>
    <name evidence="11" type="ORF">AFA_05140</name>
    <name evidence="12" type="ORF">DF183_06220</name>
    <name evidence="13" type="ORF">M2J83_06185</name>
</gene>
<keyword evidence="5" id="KW-0997">Cell inner membrane</keyword>
<evidence type="ECO:0000256" key="2">
    <source>
        <dbReference type="ARBA" id="ARBA00010072"/>
    </source>
</evidence>
<reference evidence="13 16" key="4">
    <citation type="submission" date="2022-05" db="EMBL/GenBank/DDBJ databases">
        <title>Complete sequence of strain NY11312.</title>
        <authorList>
            <person name="Zhou D."/>
        </authorList>
    </citation>
    <scope>NUCLEOTIDE SEQUENCE [LARGE SCALE GENOMIC DNA]</scope>
    <source>
        <strain evidence="13 16">NY11312</strain>
    </source>
</reference>
<evidence type="ECO:0000256" key="1">
    <source>
        <dbReference type="ARBA" id="ARBA00004429"/>
    </source>
</evidence>
<keyword evidence="16" id="KW-1185">Reference proteome</keyword>
<feature type="transmembrane region" description="Helical" evidence="9">
    <location>
        <begin position="50"/>
        <end position="73"/>
    </location>
</feature>
<keyword evidence="8 9" id="KW-0472">Membrane</keyword>
<dbReference type="InterPro" id="IPR000515">
    <property type="entry name" value="MetI-like"/>
</dbReference>
<evidence type="ECO:0000259" key="10">
    <source>
        <dbReference type="PROSITE" id="PS50928"/>
    </source>
</evidence>
<proteinExistence type="inferred from homology"/>
<comment type="similarity">
    <text evidence="2">Belongs to the binding-protein-dependent transport system permease family. HisMQ subfamily.</text>
</comment>
<evidence type="ECO:0000256" key="9">
    <source>
        <dbReference type="RuleBase" id="RU363032"/>
    </source>
</evidence>
<feature type="transmembrane region" description="Helical" evidence="9">
    <location>
        <begin position="150"/>
        <end position="172"/>
    </location>
</feature>
<dbReference type="STRING" id="511.UZ73_05185"/>
<dbReference type="KEGG" id="afq:AFA_05140"/>
<keyword evidence="6 9" id="KW-0812">Transmembrane</keyword>
<sequence length="229" mass="25213">MLLYGYGPQLLVGTWETIKLAVLSLLVSLVLGLVAALMKLSRASLLRWVGGLYTTLIRGVPDLVLLMLFFFSLQIWLNELTDWLEWDMIEIDPFGAGVVTLGFIYGAYFAETFRGALMAIPKGQMEAGKACGWSAWQVLHRIQIPQMMRYALPGLGNNWQILLKSTALVSLIGLSDVVKIAQNAGNATFNSFLFVGITALIYLGLTAVSNIGLGYLERRYNIGVKGAQF</sequence>
<reference evidence="11 14" key="1">
    <citation type="submission" date="2017-05" db="EMBL/GenBank/DDBJ databases">
        <authorList>
            <person name="Qiu J.G."/>
            <person name="He J."/>
        </authorList>
    </citation>
    <scope>NUCLEOTIDE SEQUENCE [LARGE SCALE GENOMIC DNA]</scope>
    <source>
        <strain evidence="11 14">JQ135</strain>
    </source>
</reference>
<dbReference type="EMBL" id="CP096916">
    <property type="protein sequence ID" value="WBM39403.1"/>
    <property type="molecule type" value="Genomic_DNA"/>
</dbReference>
<evidence type="ECO:0000256" key="4">
    <source>
        <dbReference type="ARBA" id="ARBA00022475"/>
    </source>
</evidence>